<name>A0A136INA7_9PEZI</name>
<dbReference type="EMBL" id="KQ964268">
    <property type="protein sequence ID" value="KXJ86426.1"/>
    <property type="molecule type" value="Genomic_DNA"/>
</dbReference>
<accession>A0A136INA7</accession>
<sequence>MRPTTIIRAQASHPIPAMPIVKAAPMPRLVPAMVFFSAGSLVVYYVQRQLRRTSGDFDRAFAKYNTPESEASRARAFAGAVEDPRTSMFNALGWKR</sequence>
<evidence type="ECO:0000313" key="2">
    <source>
        <dbReference type="EMBL" id="KXJ86426.1"/>
    </source>
</evidence>
<proteinExistence type="predicted"/>
<feature type="transmembrane region" description="Helical" evidence="1">
    <location>
        <begin position="29"/>
        <end position="46"/>
    </location>
</feature>
<reference evidence="3" key="1">
    <citation type="submission" date="2016-02" db="EMBL/GenBank/DDBJ databases">
        <title>Draft genome sequence of Microdochium bolleyi, a fungal endophyte of beachgrass.</title>
        <authorList>
            <consortium name="DOE Joint Genome Institute"/>
            <person name="David A.S."/>
            <person name="May G."/>
            <person name="Haridas S."/>
            <person name="Lim J."/>
            <person name="Wang M."/>
            <person name="Labutti K."/>
            <person name="Lipzen A."/>
            <person name="Barry K."/>
            <person name="Grigoriev I.V."/>
        </authorList>
    </citation>
    <scope>NUCLEOTIDE SEQUENCE [LARGE SCALE GENOMIC DNA]</scope>
    <source>
        <strain evidence="3">J235TASD1</strain>
    </source>
</reference>
<protein>
    <submittedName>
        <fullName evidence="2">Uncharacterized protein</fullName>
    </submittedName>
</protein>
<keyword evidence="1" id="KW-0472">Membrane</keyword>
<keyword evidence="3" id="KW-1185">Reference proteome</keyword>
<organism evidence="2 3">
    <name type="scientific">Microdochium bolleyi</name>
    <dbReference type="NCBI Taxonomy" id="196109"/>
    <lineage>
        <taxon>Eukaryota</taxon>
        <taxon>Fungi</taxon>
        <taxon>Dikarya</taxon>
        <taxon>Ascomycota</taxon>
        <taxon>Pezizomycotina</taxon>
        <taxon>Sordariomycetes</taxon>
        <taxon>Xylariomycetidae</taxon>
        <taxon>Xylariales</taxon>
        <taxon>Microdochiaceae</taxon>
        <taxon>Microdochium</taxon>
    </lineage>
</organism>
<dbReference type="AlphaFoldDB" id="A0A136INA7"/>
<gene>
    <name evidence="2" type="ORF">Micbo1qcDRAFT_209116</name>
</gene>
<evidence type="ECO:0000313" key="3">
    <source>
        <dbReference type="Proteomes" id="UP000070501"/>
    </source>
</evidence>
<dbReference type="InParanoid" id="A0A136INA7"/>
<evidence type="ECO:0000256" key="1">
    <source>
        <dbReference type="SAM" id="Phobius"/>
    </source>
</evidence>
<dbReference type="Proteomes" id="UP000070501">
    <property type="component" value="Unassembled WGS sequence"/>
</dbReference>
<keyword evidence="1" id="KW-1133">Transmembrane helix</keyword>
<dbReference type="OrthoDB" id="5188169at2759"/>
<keyword evidence="1" id="KW-0812">Transmembrane</keyword>